<keyword evidence="4 8" id="KW-0812">Transmembrane</keyword>
<dbReference type="AlphaFoldDB" id="A0A917BTG5"/>
<dbReference type="Pfam" id="PF04093">
    <property type="entry name" value="MreD"/>
    <property type="match status" value="1"/>
</dbReference>
<dbReference type="EMBL" id="BMKQ01000002">
    <property type="protein sequence ID" value="GGF58134.1"/>
    <property type="molecule type" value="Genomic_DNA"/>
</dbReference>
<evidence type="ECO:0000256" key="6">
    <source>
        <dbReference type="ARBA" id="ARBA00022989"/>
    </source>
</evidence>
<dbReference type="GO" id="GO:0008360">
    <property type="term" value="P:regulation of cell shape"/>
    <property type="evidence" value="ECO:0007669"/>
    <property type="project" value="UniProtKB-KW"/>
</dbReference>
<keyword evidence="5" id="KW-0133">Cell shape</keyword>
<keyword evidence="6 8" id="KW-1133">Transmembrane helix</keyword>
<proteinExistence type="inferred from homology"/>
<feature type="transmembrane region" description="Helical" evidence="8">
    <location>
        <begin position="151"/>
        <end position="173"/>
    </location>
</feature>
<gene>
    <name evidence="9" type="ORF">GCM10011519_35020</name>
</gene>
<dbReference type="NCBIfam" id="TIGR03426">
    <property type="entry name" value="shape_MreD"/>
    <property type="match status" value="1"/>
</dbReference>
<keyword evidence="3" id="KW-1003">Cell membrane</keyword>
<comment type="subcellular location">
    <subcellularLocation>
        <location evidence="1">Cell membrane</location>
        <topology evidence="1">Multi-pass membrane protein</topology>
    </subcellularLocation>
</comment>
<dbReference type="Proteomes" id="UP000649179">
    <property type="component" value="Unassembled WGS sequence"/>
</dbReference>
<comment type="caution">
    <text evidence="9">The sequence shown here is derived from an EMBL/GenBank/DDBJ whole genome shotgun (WGS) entry which is preliminary data.</text>
</comment>
<name>A0A917BTG5_9ACTN</name>
<dbReference type="InterPro" id="IPR007227">
    <property type="entry name" value="Cell_shape_determining_MreD"/>
</dbReference>
<evidence type="ECO:0000256" key="2">
    <source>
        <dbReference type="ARBA" id="ARBA00007776"/>
    </source>
</evidence>
<sequence>MTRGRLDALALTALALLAVVLQVSVLSQVALRGVVPDLALLLVVAVGLSRGARSGAVVGFWAGLLLDVAPPADHVAGAWALVLLTVGLLAGRAASRPRSPVAPERGPVRPVVLTAGLSLGAHVAFAVLAAVTGGAPGDGTVIGFGDGLGTLAQIIVLAVLMDVVAAAVLLGALRSLLGRLPGREDHEEALGLRSDEAAAERAARAGERDAESIVVRATDQATGQLVALTRGETWHRS</sequence>
<comment type="similarity">
    <text evidence="2">Belongs to the MreD family.</text>
</comment>
<dbReference type="GO" id="GO:0005886">
    <property type="term" value="C:plasma membrane"/>
    <property type="evidence" value="ECO:0007669"/>
    <property type="project" value="UniProtKB-SubCell"/>
</dbReference>
<evidence type="ECO:0000256" key="7">
    <source>
        <dbReference type="ARBA" id="ARBA00023136"/>
    </source>
</evidence>
<keyword evidence="7 8" id="KW-0472">Membrane</keyword>
<evidence type="ECO:0000256" key="3">
    <source>
        <dbReference type="ARBA" id="ARBA00022475"/>
    </source>
</evidence>
<evidence type="ECO:0000256" key="4">
    <source>
        <dbReference type="ARBA" id="ARBA00022692"/>
    </source>
</evidence>
<accession>A0A917BTG5</accession>
<evidence type="ECO:0000256" key="5">
    <source>
        <dbReference type="ARBA" id="ARBA00022960"/>
    </source>
</evidence>
<keyword evidence="10" id="KW-1185">Reference proteome</keyword>
<feature type="transmembrane region" description="Helical" evidence="8">
    <location>
        <begin position="74"/>
        <end position="91"/>
    </location>
</feature>
<dbReference type="RefSeq" id="WP_188781372.1">
    <property type="nucleotide sequence ID" value="NZ_BMKQ01000002.1"/>
</dbReference>
<reference evidence="9" key="2">
    <citation type="submission" date="2020-09" db="EMBL/GenBank/DDBJ databases">
        <authorList>
            <person name="Sun Q."/>
            <person name="Zhou Y."/>
        </authorList>
    </citation>
    <scope>NUCLEOTIDE SEQUENCE</scope>
    <source>
        <strain evidence="9">CGMCC 1.16067</strain>
    </source>
</reference>
<evidence type="ECO:0000313" key="9">
    <source>
        <dbReference type="EMBL" id="GGF58134.1"/>
    </source>
</evidence>
<evidence type="ECO:0000256" key="8">
    <source>
        <dbReference type="SAM" id="Phobius"/>
    </source>
</evidence>
<feature type="transmembrane region" description="Helical" evidence="8">
    <location>
        <begin position="111"/>
        <end position="131"/>
    </location>
</feature>
<protein>
    <recommendedName>
        <fullName evidence="11">Rod shape-determining protein MreD</fullName>
    </recommendedName>
</protein>
<evidence type="ECO:0008006" key="11">
    <source>
        <dbReference type="Google" id="ProtNLM"/>
    </source>
</evidence>
<evidence type="ECO:0000313" key="10">
    <source>
        <dbReference type="Proteomes" id="UP000649179"/>
    </source>
</evidence>
<organism evidence="9 10">
    <name type="scientific">Marmoricola endophyticus</name>
    <dbReference type="NCBI Taxonomy" id="2040280"/>
    <lineage>
        <taxon>Bacteria</taxon>
        <taxon>Bacillati</taxon>
        <taxon>Actinomycetota</taxon>
        <taxon>Actinomycetes</taxon>
        <taxon>Propionibacteriales</taxon>
        <taxon>Nocardioidaceae</taxon>
        <taxon>Marmoricola</taxon>
    </lineage>
</organism>
<evidence type="ECO:0000256" key="1">
    <source>
        <dbReference type="ARBA" id="ARBA00004651"/>
    </source>
</evidence>
<reference evidence="9" key="1">
    <citation type="journal article" date="2014" name="Int. J. Syst. Evol. Microbiol.">
        <title>Complete genome sequence of Corynebacterium casei LMG S-19264T (=DSM 44701T), isolated from a smear-ripened cheese.</title>
        <authorList>
            <consortium name="US DOE Joint Genome Institute (JGI-PGF)"/>
            <person name="Walter F."/>
            <person name="Albersmeier A."/>
            <person name="Kalinowski J."/>
            <person name="Ruckert C."/>
        </authorList>
    </citation>
    <scope>NUCLEOTIDE SEQUENCE</scope>
    <source>
        <strain evidence="9">CGMCC 1.16067</strain>
    </source>
</reference>